<feature type="chain" id="PRO_5032490781" description="diguanylate cyclase" evidence="4">
    <location>
        <begin position="22"/>
        <end position="670"/>
    </location>
</feature>
<dbReference type="InterPro" id="IPR019734">
    <property type="entry name" value="TPR_rpt"/>
</dbReference>
<dbReference type="RefSeq" id="WP_183636129.1">
    <property type="nucleotide sequence ID" value="NZ_JACIET010000002.1"/>
</dbReference>
<name>A0A840BMN5_9RHOO</name>
<protein>
    <recommendedName>
        <fullName evidence="1">diguanylate cyclase</fullName>
        <ecNumber evidence="1">2.7.7.65</ecNumber>
    </recommendedName>
</protein>
<comment type="catalytic activity">
    <reaction evidence="2">
        <text>2 GTP = 3',3'-c-di-GMP + 2 diphosphate</text>
        <dbReference type="Rhea" id="RHEA:24898"/>
        <dbReference type="ChEBI" id="CHEBI:33019"/>
        <dbReference type="ChEBI" id="CHEBI:37565"/>
        <dbReference type="ChEBI" id="CHEBI:58805"/>
        <dbReference type="EC" id="2.7.7.65"/>
    </reaction>
</comment>
<dbReference type="SMART" id="SM00267">
    <property type="entry name" value="GGDEF"/>
    <property type="match status" value="1"/>
</dbReference>
<dbReference type="GO" id="GO:1902201">
    <property type="term" value="P:negative regulation of bacterial-type flagellum-dependent cell motility"/>
    <property type="evidence" value="ECO:0007669"/>
    <property type="project" value="TreeGrafter"/>
</dbReference>
<evidence type="ECO:0000256" key="1">
    <source>
        <dbReference type="ARBA" id="ARBA00012528"/>
    </source>
</evidence>
<evidence type="ECO:0000256" key="3">
    <source>
        <dbReference type="SAM" id="Phobius"/>
    </source>
</evidence>
<feature type="domain" description="GGDEF" evidence="5">
    <location>
        <begin position="491"/>
        <end position="627"/>
    </location>
</feature>
<dbReference type="Pfam" id="PF00990">
    <property type="entry name" value="GGDEF"/>
    <property type="match status" value="1"/>
</dbReference>
<dbReference type="NCBIfam" id="TIGR00254">
    <property type="entry name" value="GGDEF"/>
    <property type="match status" value="1"/>
</dbReference>
<dbReference type="SUPFAM" id="SSF55073">
    <property type="entry name" value="Nucleotide cyclase"/>
    <property type="match status" value="1"/>
</dbReference>
<gene>
    <name evidence="6" type="ORF">GGR36_003596</name>
</gene>
<dbReference type="SUPFAM" id="SSF48452">
    <property type="entry name" value="TPR-like"/>
    <property type="match status" value="2"/>
</dbReference>
<dbReference type="PROSITE" id="PS50887">
    <property type="entry name" value="GGDEF"/>
    <property type="match status" value="1"/>
</dbReference>
<dbReference type="EMBL" id="JACIET010000002">
    <property type="protein sequence ID" value="MBB4014250.1"/>
    <property type="molecule type" value="Genomic_DNA"/>
</dbReference>
<evidence type="ECO:0000313" key="6">
    <source>
        <dbReference type="EMBL" id="MBB4014250.1"/>
    </source>
</evidence>
<dbReference type="InterPro" id="IPR050469">
    <property type="entry name" value="Diguanylate_Cyclase"/>
</dbReference>
<comment type="caution">
    <text evidence="6">The sequence shown here is derived from an EMBL/GenBank/DDBJ whole genome shotgun (WGS) entry which is preliminary data.</text>
</comment>
<dbReference type="Gene3D" id="1.25.40.10">
    <property type="entry name" value="Tetratricopeptide repeat domain"/>
    <property type="match status" value="2"/>
</dbReference>
<dbReference type="Pfam" id="PF13424">
    <property type="entry name" value="TPR_12"/>
    <property type="match status" value="1"/>
</dbReference>
<evidence type="ECO:0000256" key="2">
    <source>
        <dbReference type="ARBA" id="ARBA00034247"/>
    </source>
</evidence>
<dbReference type="InterPro" id="IPR000160">
    <property type="entry name" value="GGDEF_dom"/>
</dbReference>
<dbReference type="Proteomes" id="UP000561045">
    <property type="component" value="Unassembled WGS sequence"/>
</dbReference>
<dbReference type="CDD" id="cd01949">
    <property type="entry name" value="GGDEF"/>
    <property type="match status" value="1"/>
</dbReference>
<dbReference type="GO" id="GO:0043709">
    <property type="term" value="P:cell adhesion involved in single-species biofilm formation"/>
    <property type="evidence" value="ECO:0007669"/>
    <property type="project" value="TreeGrafter"/>
</dbReference>
<dbReference type="InterPro" id="IPR043128">
    <property type="entry name" value="Rev_trsase/Diguanyl_cyclase"/>
</dbReference>
<dbReference type="GO" id="GO:0005886">
    <property type="term" value="C:plasma membrane"/>
    <property type="evidence" value="ECO:0007669"/>
    <property type="project" value="TreeGrafter"/>
</dbReference>
<evidence type="ECO:0000256" key="4">
    <source>
        <dbReference type="SAM" id="SignalP"/>
    </source>
</evidence>
<dbReference type="AlphaFoldDB" id="A0A840BMN5"/>
<keyword evidence="7" id="KW-1185">Reference proteome</keyword>
<feature type="signal peptide" evidence="4">
    <location>
        <begin position="1"/>
        <end position="21"/>
    </location>
</feature>
<keyword evidence="3" id="KW-0472">Membrane</keyword>
<reference evidence="6 7" key="1">
    <citation type="submission" date="2020-08" db="EMBL/GenBank/DDBJ databases">
        <title>Genomic Encyclopedia of Type Strains, Phase IV (KMG-IV): sequencing the most valuable type-strain genomes for metagenomic binning, comparative biology and taxonomic classification.</title>
        <authorList>
            <person name="Goeker M."/>
        </authorList>
    </citation>
    <scope>NUCLEOTIDE SEQUENCE [LARGE SCALE GENOMIC DNA]</scope>
    <source>
        <strain evidence="6 7">DSM 106739</strain>
    </source>
</reference>
<accession>A0A840BMN5</accession>
<evidence type="ECO:0000259" key="5">
    <source>
        <dbReference type="PROSITE" id="PS50887"/>
    </source>
</evidence>
<dbReference type="GO" id="GO:0052621">
    <property type="term" value="F:diguanylate cyclase activity"/>
    <property type="evidence" value="ECO:0007669"/>
    <property type="project" value="UniProtKB-EC"/>
</dbReference>
<dbReference type="InterPro" id="IPR029787">
    <property type="entry name" value="Nucleotide_cyclase"/>
</dbReference>
<dbReference type="PANTHER" id="PTHR45138:SF9">
    <property type="entry name" value="DIGUANYLATE CYCLASE DGCM-RELATED"/>
    <property type="match status" value="1"/>
</dbReference>
<dbReference type="EC" id="2.7.7.65" evidence="1"/>
<keyword evidence="3" id="KW-0812">Transmembrane</keyword>
<keyword evidence="4" id="KW-0732">Signal</keyword>
<feature type="transmembrane region" description="Helical" evidence="3">
    <location>
        <begin position="427"/>
        <end position="446"/>
    </location>
</feature>
<evidence type="ECO:0000313" key="7">
    <source>
        <dbReference type="Proteomes" id="UP000561045"/>
    </source>
</evidence>
<dbReference type="SMART" id="SM00028">
    <property type="entry name" value="TPR"/>
    <property type="match status" value="5"/>
</dbReference>
<organism evidence="6 7">
    <name type="scientific">Niveibacterium umoris</name>
    <dbReference type="NCBI Taxonomy" id="1193620"/>
    <lineage>
        <taxon>Bacteria</taxon>
        <taxon>Pseudomonadati</taxon>
        <taxon>Pseudomonadota</taxon>
        <taxon>Betaproteobacteria</taxon>
        <taxon>Rhodocyclales</taxon>
        <taxon>Rhodocyclaceae</taxon>
        <taxon>Niveibacterium</taxon>
    </lineage>
</organism>
<dbReference type="PANTHER" id="PTHR45138">
    <property type="entry name" value="REGULATORY COMPONENTS OF SENSORY TRANSDUCTION SYSTEM"/>
    <property type="match status" value="1"/>
</dbReference>
<sequence length="670" mass="71958">MRHALPRALRALALAACALVAATGLGQDARPFSDADIDAIDLAGRGNPAGAVEQINARLAAGGITPGQQLTLHALRGIFLVDAGQSAAAAKVANELEAQPTPEAQGAALLVRSQIEAQNGSLARGIALADQAAAALKDSGNLRLQFRVAMTRGWELTELGQFPLALERYGEAIQLAEQIKNPALALRAHNSRGSVLAQAGETKRAMHELDTALAIANRLKDPTALTVTWTSRAVVASFTNDLAEQLQASERASEYARKTDSATLIATTELNLGDVYLRTKRYPEALATSLRAVDIARKVGDESTAAIALANAGQAEIRMGRLASGKAKIEKALESSQRMKARTQLATLLGEYATALEAAGDYQAALDAFHRERSLNEELFSEGQKRALLEIESRYQSERKQTEIDLLNQKNALQASELRNRALQQRVWLLAAALLLCGLVAIGLLYRRVRSANRQLEQSNELLKVRSERDPLTQLLNRRAFLDTQTPGELFTGALFLLDIDHFKRINDVHGHAAGDAVIVEVAQRLRTATRDSDRVMRWGGEEFLIATTPMPQAQADRMATRVLQAIGGAPIPIPGGELVVRASLGYIVFPLAGSTGLTAERGINLADLALYAAKNQGRNRACGIVSLAAASGEAVGEIERNFETACHDGRVTLRYIEGCASDTAPPRLP</sequence>
<proteinExistence type="predicted"/>
<dbReference type="Gene3D" id="3.30.70.270">
    <property type="match status" value="1"/>
</dbReference>
<keyword evidence="3" id="KW-1133">Transmembrane helix</keyword>
<dbReference type="InterPro" id="IPR011990">
    <property type="entry name" value="TPR-like_helical_dom_sf"/>
</dbReference>